<dbReference type="Proteomes" id="UP000613160">
    <property type="component" value="Unassembled WGS sequence"/>
</dbReference>
<dbReference type="GO" id="GO:0090729">
    <property type="term" value="F:toxin activity"/>
    <property type="evidence" value="ECO:0007669"/>
    <property type="project" value="UniProtKB-KW"/>
</dbReference>
<dbReference type="EC" id="3.1.-.-" evidence="8"/>
<keyword evidence="3 8" id="KW-0540">Nuclease</keyword>
<dbReference type="Gene3D" id="3.40.50.1010">
    <property type="entry name" value="5'-nuclease"/>
    <property type="match status" value="1"/>
</dbReference>
<dbReference type="InterPro" id="IPR029060">
    <property type="entry name" value="PIN-like_dom_sf"/>
</dbReference>
<organism evidence="10 11">
    <name type="scientific">Aureimonas glaciei</name>
    <dbReference type="NCBI Taxonomy" id="1776957"/>
    <lineage>
        <taxon>Bacteria</taxon>
        <taxon>Pseudomonadati</taxon>
        <taxon>Pseudomonadota</taxon>
        <taxon>Alphaproteobacteria</taxon>
        <taxon>Hyphomicrobiales</taxon>
        <taxon>Aurantimonadaceae</taxon>
        <taxon>Aureimonas</taxon>
    </lineage>
</organism>
<dbReference type="Pfam" id="PF01850">
    <property type="entry name" value="PIN"/>
    <property type="match status" value="1"/>
</dbReference>
<evidence type="ECO:0000259" key="9">
    <source>
        <dbReference type="Pfam" id="PF01850"/>
    </source>
</evidence>
<dbReference type="SUPFAM" id="SSF88723">
    <property type="entry name" value="PIN domain-like"/>
    <property type="match status" value="1"/>
</dbReference>
<dbReference type="AlphaFoldDB" id="A0A916XUD2"/>
<dbReference type="InterPro" id="IPR050556">
    <property type="entry name" value="Type_II_TA_system_RNase"/>
</dbReference>
<dbReference type="HAMAP" id="MF_00265">
    <property type="entry name" value="VapC_Nob1"/>
    <property type="match status" value="1"/>
</dbReference>
<evidence type="ECO:0000256" key="2">
    <source>
        <dbReference type="ARBA" id="ARBA00022649"/>
    </source>
</evidence>
<evidence type="ECO:0000256" key="3">
    <source>
        <dbReference type="ARBA" id="ARBA00022722"/>
    </source>
</evidence>
<keyword evidence="10" id="KW-0238">DNA-binding</keyword>
<keyword evidence="2 8" id="KW-1277">Toxin-antitoxin system</keyword>
<evidence type="ECO:0000256" key="7">
    <source>
        <dbReference type="ARBA" id="ARBA00038093"/>
    </source>
</evidence>
<dbReference type="GO" id="GO:0016787">
    <property type="term" value="F:hydrolase activity"/>
    <property type="evidence" value="ECO:0007669"/>
    <property type="project" value="UniProtKB-KW"/>
</dbReference>
<feature type="binding site" evidence="8">
    <location>
        <position position="3"/>
    </location>
    <ligand>
        <name>Mg(2+)</name>
        <dbReference type="ChEBI" id="CHEBI:18420"/>
    </ligand>
</feature>
<keyword evidence="11" id="KW-1185">Reference proteome</keyword>
<accession>A0A916XUD2</accession>
<evidence type="ECO:0000256" key="1">
    <source>
        <dbReference type="ARBA" id="ARBA00001946"/>
    </source>
</evidence>
<evidence type="ECO:0000256" key="5">
    <source>
        <dbReference type="ARBA" id="ARBA00022801"/>
    </source>
</evidence>
<dbReference type="InterPro" id="IPR022907">
    <property type="entry name" value="VapC_family"/>
</dbReference>
<protein>
    <recommendedName>
        <fullName evidence="8">Ribonuclease VapC</fullName>
        <shortName evidence="8">RNase VapC</shortName>
        <ecNumber evidence="8">3.1.-.-</ecNumber>
    </recommendedName>
    <alternativeName>
        <fullName evidence="8">Toxin VapC</fullName>
    </alternativeName>
</protein>
<dbReference type="GO" id="GO:0004540">
    <property type="term" value="F:RNA nuclease activity"/>
    <property type="evidence" value="ECO:0007669"/>
    <property type="project" value="InterPro"/>
</dbReference>
<keyword evidence="6 8" id="KW-0460">Magnesium</keyword>
<comment type="similarity">
    <text evidence="7 8">Belongs to the PINc/VapC protein family.</text>
</comment>
<evidence type="ECO:0000256" key="8">
    <source>
        <dbReference type="HAMAP-Rule" id="MF_00265"/>
    </source>
</evidence>
<proteinExistence type="inferred from homology"/>
<reference evidence="10" key="2">
    <citation type="submission" date="2020-09" db="EMBL/GenBank/DDBJ databases">
        <authorList>
            <person name="Sun Q."/>
            <person name="Zhou Y."/>
        </authorList>
    </citation>
    <scope>NUCLEOTIDE SEQUENCE</scope>
    <source>
        <strain evidence="10">CGMCC 1.15493</strain>
    </source>
</reference>
<evidence type="ECO:0000313" key="11">
    <source>
        <dbReference type="Proteomes" id="UP000613160"/>
    </source>
</evidence>
<name>A0A916XUD2_9HYPH</name>
<dbReference type="PANTHER" id="PTHR33653:SF1">
    <property type="entry name" value="RIBONUCLEASE VAPC2"/>
    <property type="match status" value="1"/>
</dbReference>
<evidence type="ECO:0000313" key="10">
    <source>
        <dbReference type="EMBL" id="GGD09462.1"/>
    </source>
</evidence>
<comment type="cofactor">
    <cofactor evidence="1 8">
        <name>Mg(2+)</name>
        <dbReference type="ChEBI" id="CHEBI:18420"/>
    </cofactor>
</comment>
<reference evidence="10" key="1">
    <citation type="journal article" date="2014" name="Int. J. Syst. Evol. Microbiol.">
        <title>Complete genome sequence of Corynebacterium casei LMG S-19264T (=DSM 44701T), isolated from a smear-ripened cheese.</title>
        <authorList>
            <consortium name="US DOE Joint Genome Institute (JGI-PGF)"/>
            <person name="Walter F."/>
            <person name="Albersmeier A."/>
            <person name="Kalinowski J."/>
            <person name="Ruckert C."/>
        </authorList>
    </citation>
    <scope>NUCLEOTIDE SEQUENCE</scope>
    <source>
        <strain evidence="10">CGMCC 1.15493</strain>
    </source>
</reference>
<feature type="binding site" evidence="8">
    <location>
        <position position="95"/>
    </location>
    <ligand>
        <name>Mg(2+)</name>
        <dbReference type="ChEBI" id="CHEBI:18420"/>
    </ligand>
</feature>
<dbReference type="GO" id="GO:0000287">
    <property type="term" value="F:magnesium ion binding"/>
    <property type="evidence" value="ECO:0007669"/>
    <property type="project" value="UniProtKB-UniRule"/>
</dbReference>
<sequence>MLDTNILIDMLGDGPEFEVSVDAVIDELRRGDVVLSVVVWAELAFAFMAEEELSNRIAWLRPRREDLPFEAAFPAGRAHALYRGRGGRRERTLPDFLIGAHALVAGHRLLTRDPALYRAYFPDLEIISPETPT</sequence>
<evidence type="ECO:0000256" key="4">
    <source>
        <dbReference type="ARBA" id="ARBA00022723"/>
    </source>
</evidence>
<dbReference type="PANTHER" id="PTHR33653">
    <property type="entry name" value="RIBONUCLEASE VAPC2"/>
    <property type="match status" value="1"/>
</dbReference>
<keyword evidence="5 8" id="KW-0378">Hydrolase</keyword>
<keyword evidence="4 8" id="KW-0479">Metal-binding</keyword>
<comment type="caution">
    <text evidence="10">The sequence shown here is derived from an EMBL/GenBank/DDBJ whole genome shotgun (WGS) entry which is preliminary data.</text>
</comment>
<evidence type="ECO:0000256" key="6">
    <source>
        <dbReference type="ARBA" id="ARBA00022842"/>
    </source>
</evidence>
<feature type="domain" description="PIN" evidence="9">
    <location>
        <begin position="1"/>
        <end position="121"/>
    </location>
</feature>
<gene>
    <name evidence="8" type="primary">vapC</name>
    <name evidence="10" type="ORF">GCM10011335_10460</name>
</gene>
<keyword evidence="8" id="KW-0800">Toxin</keyword>
<dbReference type="GO" id="GO:0003677">
    <property type="term" value="F:DNA binding"/>
    <property type="evidence" value="ECO:0007669"/>
    <property type="project" value="UniProtKB-KW"/>
</dbReference>
<comment type="function">
    <text evidence="8">Toxic component of a toxin-antitoxin (TA) system. An RNase.</text>
</comment>
<dbReference type="InterPro" id="IPR002716">
    <property type="entry name" value="PIN_dom"/>
</dbReference>
<dbReference type="EMBL" id="BMJJ01000002">
    <property type="protein sequence ID" value="GGD09462.1"/>
    <property type="molecule type" value="Genomic_DNA"/>
</dbReference>